<organism evidence="7 8">
    <name type="scientific">Microbacterium faecale</name>
    <dbReference type="NCBI Taxonomy" id="1804630"/>
    <lineage>
        <taxon>Bacteria</taxon>
        <taxon>Bacillati</taxon>
        <taxon>Actinomycetota</taxon>
        <taxon>Actinomycetes</taxon>
        <taxon>Micrococcales</taxon>
        <taxon>Microbacteriaceae</taxon>
        <taxon>Microbacterium</taxon>
    </lineage>
</organism>
<keyword evidence="3 7" id="KW-0489">Methyltransferase</keyword>
<dbReference type="InterPro" id="IPR007848">
    <property type="entry name" value="Small_mtfrase_dom"/>
</dbReference>
<evidence type="ECO:0000259" key="6">
    <source>
        <dbReference type="Pfam" id="PF26049"/>
    </source>
</evidence>
<evidence type="ECO:0000256" key="2">
    <source>
        <dbReference type="ARBA" id="ARBA00022552"/>
    </source>
</evidence>
<dbReference type="GO" id="GO:0006364">
    <property type="term" value="P:rRNA processing"/>
    <property type="evidence" value="ECO:0007669"/>
    <property type="project" value="UniProtKB-KW"/>
</dbReference>
<dbReference type="InterPro" id="IPR046977">
    <property type="entry name" value="RsmC/RlmG"/>
</dbReference>
<dbReference type="PROSITE" id="PS00092">
    <property type="entry name" value="N6_MTASE"/>
    <property type="match status" value="1"/>
</dbReference>
<dbReference type="PANTHER" id="PTHR47816">
    <property type="entry name" value="RIBOSOMAL RNA SMALL SUBUNIT METHYLTRANSFERASE C"/>
    <property type="match status" value="1"/>
</dbReference>
<dbReference type="Pfam" id="PF26049">
    <property type="entry name" value="RLMG_N"/>
    <property type="match status" value="1"/>
</dbReference>
<dbReference type="PANTHER" id="PTHR47816:SF5">
    <property type="entry name" value="RIBOSOMAL RNA LARGE SUBUNIT METHYLTRANSFERASE G"/>
    <property type="match status" value="1"/>
</dbReference>
<reference evidence="7" key="1">
    <citation type="journal article" date="2014" name="Int. J. Syst. Evol. Microbiol.">
        <title>Complete genome sequence of Corynebacterium casei LMG S-19264T (=DSM 44701T), isolated from a smear-ripened cheese.</title>
        <authorList>
            <consortium name="US DOE Joint Genome Institute (JGI-PGF)"/>
            <person name="Walter F."/>
            <person name="Albersmeier A."/>
            <person name="Kalinowski J."/>
            <person name="Ruckert C."/>
        </authorList>
    </citation>
    <scope>NUCLEOTIDE SEQUENCE</scope>
    <source>
        <strain evidence="7">CGMCC 1.15152</strain>
    </source>
</reference>
<dbReference type="RefSeq" id="WP_188711882.1">
    <property type="nucleotide sequence ID" value="NZ_BMHO01000001.1"/>
</dbReference>
<keyword evidence="2" id="KW-0698">rRNA processing</keyword>
<keyword evidence="8" id="KW-1185">Reference proteome</keyword>
<keyword evidence="1" id="KW-0963">Cytoplasm</keyword>
<dbReference type="InterPro" id="IPR058679">
    <property type="entry name" value="RlmG_N"/>
</dbReference>
<dbReference type="AlphaFoldDB" id="A0A917DHG5"/>
<proteinExistence type="predicted"/>
<evidence type="ECO:0000256" key="1">
    <source>
        <dbReference type="ARBA" id="ARBA00022490"/>
    </source>
</evidence>
<gene>
    <name evidence="7" type="ORF">GCM10010915_17560</name>
</gene>
<feature type="domain" description="RlmG N-terminal" evidence="6">
    <location>
        <begin position="26"/>
        <end position="192"/>
    </location>
</feature>
<dbReference type="EMBL" id="BMHO01000001">
    <property type="protein sequence ID" value="GGD37257.1"/>
    <property type="molecule type" value="Genomic_DNA"/>
</dbReference>
<sequence>MSDADDLQPGPTGGALLAAFDELAPRLRRSPDLEAPDLVAADASDRLILAETLPLGDDVVVIGDRYGGLTLPILVADPSARVRVHQDPLTSERALAENAERLGIELTGRVTWHDLGASLTRDATTVLLQLPRGLDALDEIARVVAEAADPSARVIAGGRVKHMTRTMNEVLGMHFASVRASRGVGKSRALHAAEPVRGAGEPWPRRRHHADVGLELVAHGAAFAGTDLDIGTRFLLTHLEDMPHAESVIDLGCGTGAISASYARARPGARLIATDRSAAAVSSARATMAANGVTDRVQVVRDDGLAAQPDGSHDLVLLNPPFHSGNAVTDRIAPRLFAEAARALRPGGELWTVWNSHLRYRPQLERLVGPTRQIARNSTFTITASTRR</sequence>
<dbReference type="GO" id="GO:0008170">
    <property type="term" value="F:N-methyltransferase activity"/>
    <property type="evidence" value="ECO:0007669"/>
    <property type="project" value="UniProtKB-ARBA"/>
</dbReference>
<keyword evidence="4" id="KW-0808">Transferase</keyword>
<dbReference type="SUPFAM" id="SSF53335">
    <property type="entry name" value="S-adenosyl-L-methionine-dependent methyltransferases"/>
    <property type="match status" value="1"/>
</dbReference>
<reference evidence="7" key="2">
    <citation type="submission" date="2020-09" db="EMBL/GenBank/DDBJ databases">
        <authorList>
            <person name="Sun Q."/>
            <person name="Zhou Y."/>
        </authorList>
    </citation>
    <scope>NUCLEOTIDE SEQUENCE</scope>
    <source>
        <strain evidence="7">CGMCC 1.15152</strain>
    </source>
</reference>
<evidence type="ECO:0000256" key="3">
    <source>
        <dbReference type="ARBA" id="ARBA00022603"/>
    </source>
</evidence>
<dbReference type="GO" id="GO:0032259">
    <property type="term" value="P:methylation"/>
    <property type="evidence" value="ECO:0007669"/>
    <property type="project" value="UniProtKB-KW"/>
</dbReference>
<dbReference type="GO" id="GO:0003676">
    <property type="term" value="F:nucleic acid binding"/>
    <property type="evidence" value="ECO:0007669"/>
    <property type="project" value="InterPro"/>
</dbReference>
<comment type="caution">
    <text evidence="7">The sequence shown here is derived from an EMBL/GenBank/DDBJ whole genome shotgun (WGS) entry which is preliminary data.</text>
</comment>
<dbReference type="Proteomes" id="UP000633205">
    <property type="component" value="Unassembled WGS sequence"/>
</dbReference>
<evidence type="ECO:0000256" key="4">
    <source>
        <dbReference type="ARBA" id="ARBA00022679"/>
    </source>
</evidence>
<evidence type="ECO:0000313" key="8">
    <source>
        <dbReference type="Proteomes" id="UP000633205"/>
    </source>
</evidence>
<dbReference type="CDD" id="cd02440">
    <property type="entry name" value="AdoMet_MTases"/>
    <property type="match status" value="1"/>
</dbReference>
<protein>
    <submittedName>
        <fullName evidence="7">16S RNA G1207 methylase RsmC</fullName>
    </submittedName>
</protein>
<evidence type="ECO:0000313" key="7">
    <source>
        <dbReference type="EMBL" id="GGD37257.1"/>
    </source>
</evidence>
<accession>A0A917DHG5</accession>
<dbReference type="GO" id="GO:0008757">
    <property type="term" value="F:S-adenosylmethionine-dependent methyltransferase activity"/>
    <property type="evidence" value="ECO:0007669"/>
    <property type="project" value="InterPro"/>
</dbReference>
<dbReference type="InterPro" id="IPR002052">
    <property type="entry name" value="DNA_methylase_N6_adenine_CS"/>
</dbReference>
<dbReference type="Gene3D" id="3.40.50.150">
    <property type="entry name" value="Vaccinia Virus protein VP39"/>
    <property type="match status" value="2"/>
</dbReference>
<feature type="domain" description="Methyltransferase small" evidence="5">
    <location>
        <begin position="214"/>
        <end position="383"/>
    </location>
</feature>
<evidence type="ECO:0000259" key="5">
    <source>
        <dbReference type="Pfam" id="PF05175"/>
    </source>
</evidence>
<name>A0A917DHG5_9MICO</name>
<dbReference type="InterPro" id="IPR029063">
    <property type="entry name" value="SAM-dependent_MTases_sf"/>
</dbReference>
<dbReference type="Pfam" id="PF05175">
    <property type="entry name" value="MTS"/>
    <property type="match status" value="1"/>
</dbReference>